<dbReference type="PANTHER" id="PTHR46656:SF3">
    <property type="entry name" value="PUTATIVE-RELATED"/>
    <property type="match status" value="1"/>
</dbReference>
<dbReference type="AlphaFoldDB" id="A0A6C0CN03"/>
<dbReference type="EMBL" id="MN739457">
    <property type="protein sequence ID" value="QHT05673.1"/>
    <property type="molecule type" value="Genomic_DNA"/>
</dbReference>
<accession>A0A6C0CN03</accession>
<proteinExistence type="predicted"/>
<sequence length="540" mass="62708">MVTFGHVKRIKTSINSIFYSVIEYKGDILGFGRRHYGPEDTVIKVVKMNKTFDIIDDNVMLLRGEDPRCFIYRDNLYVLNNLCNRMTLIDYENKSSIRIPANGKNVTFIPYGNKLYYIHYMKPLKLFELNMDEGFIRHVEVLDDSEKTDGEEPLYRGGTPGYKLNEDEFYGYGHKTYKVCNTLKHDIYKWVINFKEEKPVITIEDLEQPINSKNICDPTSVIEIDGKKYLVTAESDKPWFCTQDYVTNVYEIDGVNKGSDMIYGQVEGRFFLEQDLGIVGDNKPSTFTLSELIETFPQWKQITETLRKDYNTVNLCTMFETDDVHPYIISQMKLFDTVFVPYPFLRDILIRNGVNCVSLDWWTSSFLRSKPQVKPKIIDKNRIIFLYNGTNDVRKNVITLTRIFTRALDGTDHILIVKTNKNDNLCISKNIKVITERLSNEKLTVLFNMSDYCVTCTRGEGVGLLHLESKYFNKPIISHNKGVFADLGVDIITLPSTTTNIDYTHVPEFLKQVFYGKWWEVDENESVQIIKSLLHNHTSN</sequence>
<evidence type="ECO:0000313" key="1">
    <source>
        <dbReference type="EMBL" id="QHT05673.1"/>
    </source>
</evidence>
<dbReference type="PANTHER" id="PTHR46656">
    <property type="entry name" value="PUTATIVE-RELATED"/>
    <property type="match status" value="1"/>
</dbReference>
<organism evidence="1">
    <name type="scientific">viral metagenome</name>
    <dbReference type="NCBI Taxonomy" id="1070528"/>
    <lineage>
        <taxon>unclassified sequences</taxon>
        <taxon>metagenomes</taxon>
        <taxon>organismal metagenomes</taxon>
    </lineage>
</organism>
<name>A0A6C0CN03_9ZZZZ</name>
<evidence type="ECO:0008006" key="2">
    <source>
        <dbReference type="Google" id="ProtNLM"/>
    </source>
</evidence>
<protein>
    <recommendedName>
        <fullName evidence="2">Glycosyl transferase family 1 domain-containing protein</fullName>
    </recommendedName>
</protein>
<dbReference type="SUPFAM" id="SSF53756">
    <property type="entry name" value="UDP-Glycosyltransferase/glycogen phosphorylase"/>
    <property type="match status" value="1"/>
</dbReference>
<reference evidence="1" key="1">
    <citation type="journal article" date="2020" name="Nature">
        <title>Giant virus diversity and host interactions through global metagenomics.</title>
        <authorList>
            <person name="Schulz F."/>
            <person name="Roux S."/>
            <person name="Paez-Espino D."/>
            <person name="Jungbluth S."/>
            <person name="Walsh D.A."/>
            <person name="Denef V.J."/>
            <person name="McMahon K.D."/>
            <person name="Konstantinidis K.T."/>
            <person name="Eloe-Fadrosh E.A."/>
            <person name="Kyrpides N.C."/>
            <person name="Woyke T."/>
        </authorList>
    </citation>
    <scope>NUCLEOTIDE SEQUENCE</scope>
    <source>
        <strain evidence="1">GVMAG-M-3300021389-45</strain>
    </source>
</reference>
<dbReference type="Gene3D" id="3.40.50.2000">
    <property type="entry name" value="Glycogen Phosphorylase B"/>
    <property type="match status" value="1"/>
</dbReference>